<organism evidence="1">
    <name type="scientific">Lepeophtheirus salmonis</name>
    <name type="common">Salmon louse</name>
    <name type="synonym">Caligus salmonis</name>
    <dbReference type="NCBI Taxonomy" id="72036"/>
    <lineage>
        <taxon>Eukaryota</taxon>
        <taxon>Metazoa</taxon>
        <taxon>Ecdysozoa</taxon>
        <taxon>Arthropoda</taxon>
        <taxon>Crustacea</taxon>
        <taxon>Multicrustacea</taxon>
        <taxon>Hexanauplia</taxon>
        <taxon>Copepoda</taxon>
        <taxon>Siphonostomatoida</taxon>
        <taxon>Caligidae</taxon>
        <taxon>Lepeophtheirus</taxon>
    </lineage>
</organism>
<accession>A0A0K2VJB2</accession>
<proteinExistence type="predicted"/>
<name>A0A0K2VJB2_LEPSM</name>
<dbReference type="EMBL" id="HACA01032715">
    <property type="protein sequence ID" value="CDW50076.1"/>
    <property type="molecule type" value="Transcribed_RNA"/>
</dbReference>
<sequence>MVKSVGRMLSQFLVPRISDLCQVSLQRQKLLQNRYTVNTLNKDCENAL</sequence>
<reference evidence="1" key="1">
    <citation type="submission" date="2014-05" db="EMBL/GenBank/DDBJ databases">
        <authorList>
            <person name="Chronopoulou M."/>
        </authorList>
    </citation>
    <scope>NUCLEOTIDE SEQUENCE</scope>
    <source>
        <tissue evidence="1">Whole organism</tissue>
    </source>
</reference>
<protein>
    <submittedName>
        <fullName evidence="1">Uncharacterized protein</fullName>
    </submittedName>
</protein>
<dbReference type="AlphaFoldDB" id="A0A0K2VJB2"/>
<evidence type="ECO:0000313" key="1">
    <source>
        <dbReference type="EMBL" id="CDW50076.1"/>
    </source>
</evidence>